<sequence length="180" mass="20310">MQQGVIADGTVETSIEQFILVKRHARGPGLRAEWDAAAALAPCPTELKLHLKAKTLVDRLRDSWQHLVRDRATRSLTYNDEQFHVLERITVAETGRRARTLLQRAAPLARARADAIADWYKVAQTVYLQTQILDKDVSSTELKLLTLAARLQDAEHRVRDAVNDAQATVRGMRHQLANML</sequence>
<organism evidence="2 3">
    <name type="scientific">Manduca sexta</name>
    <name type="common">Tobacco hawkmoth</name>
    <name type="synonym">Tobacco hornworm</name>
    <dbReference type="NCBI Taxonomy" id="7130"/>
    <lineage>
        <taxon>Eukaryota</taxon>
        <taxon>Metazoa</taxon>
        <taxon>Ecdysozoa</taxon>
        <taxon>Arthropoda</taxon>
        <taxon>Hexapoda</taxon>
        <taxon>Insecta</taxon>
        <taxon>Pterygota</taxon>
        <taxon>Neoptera</taxon>
        <taxon>Endopterygota</taxon>
        <taxon>Lepidoptera</taxon>
        <taxon>Glossata</taxon>
        <taxon>Ditrysia</taxon>
        <taxon>Bombycoidea</taxon>
        <taxon>Sphingidae</taxon>
        <taxon>Sphinginae</taxon>
        <taxon>Sphingini</taxon>
        <taxon>Manduca</taxon>
    </lineage>
</organism>
<comment type="caution">
    <text evidence="2">The sequence shown here is derived from an EMBL/GenBank/DDBJ whole genome shotgun (WGS) entry which is preliminary data.</text>
</comment>
<dbReference type="Proteomes" id="UP000791440">
    <property type="component" value="Unassembled WGS sequence"/>
</dbReference>
<reference evidence="2" key="1">
    <citation type="journal article" date="2016" name="Insect Biochem. Mol. Biol.">
        <title>Multifaceted biological insights from a draft genome sequence of the tobacco hornworm moth, Manduca sexta.</title>
        <authorList>
            <person name="Kanost M.R."/>
            <person name="Arrese E.L."/>
            <person name="Cao X."/>
            <person name="Chen Y.R."/>
            <person name="Chellapilla S."/>
            <person name="Goldsmith M.R."/>
            <person name="Grosse-Wilde E."/>
            <person name="Heckel D.G."/>
            <person name="Herndon N."/>
            <person name="Jiang H."/>
            <person name="Papanicolaou A."/>
            <person name="Qu J."/>
            <person name="Soulages J.L."/>
            <person name="Vogel H."/>
            <person name="Walters J."/>
            <person name="Waterhouse R.M."/>
            <person name="Ahn S.J."/>
            <person name="Almeida F.C."/>
            <person name="An C."/>
            <person name="Aqrawi P."/>
            <person name="Bretschneider A."/>
            <person name="Bryant W.B."/>
            <person name="Bucks S."/>
            <person name="Chao H."/>
            <person name="Chevignon G."/>
            <person name="Christen J.M."/>
            <person name="Clarke D.F."/>
            <person name="Dittmer N.T."/>
            <person name="Ferguson L.C.F."/>
            <person name="Garavelou S."/>
            <person name="Gordon K.H.J."/>
            <person name="Gunaratna R.T."/>
            <person name="Han Y."/>
            <person name="Hauser F."/>
            <person name="He Y."/>
            <person name="Heidel-Fischer H."/>
            <person name="Hirsh A."/>
            <person name="Hu Y."/>
            <person name="Jiang H."/>
            <person name="Kalra D."/>
            <person name="Klinner C."/>
            <person name="Konig C."/>
            <person name="Kovar C."/>
            <person name="Kroll A.R."/>
            <person name="Kuwar S.S."/>
            <person name="Lee S.L."/>
            <person name="Lehman R."/>
            <person name="Li K."/>
            <person name="Li Z."/>
            <person name="Liang H."/>
            <person name="Lovelace S."/>
            <person name="Lu Z."/>
            <person name="Mansfield J.H."/>
            <person name="McCulloch K.J."/>
            <person name="Mathew T."/>
            <person name="Morton B."/>
            <person name="Muzny D.M."/>
            <person name="Neunemann D."/>
            <person name="Ongeri F."/>
            <person name="Pauchet Y."/>
            <person name="Pu L.L."/>
            <person name="Pyrousis I."/>
            <person name="Rao X.J."/>
            <person name="Redding A."/>
            <person name="Roesel C."/>
            <person name="Sanchez-Gracia A."/>
            <person name="Schaack S."/>
            <person name="Shukla A."/>
            <person name="Tetreau G."/>
            <person name="Wang Y."/>
            <person name="Xiong G.H."/>
            <person name="Traut W."/>
            <person name="Walsh T.K."/>
            <person name="Worley K.C."/>
            <person name="Wu D."/>
            <person name="Wu W."/>
            <person name="Wu Y.Q."/>
            <person name="Zhang X."/>
            <person name="Zou Z."/>
            <person name="Zucker H."/>
            <person name="Briscoe A.D."/>
            <person name="Burmester T."/>
            <person name="Clem R.J."/>
            <person name="Feyereisen R."/>
            <person name="Grimmelikhuijzen C.J.P."/>
            <person name="Hamodrakas S.J."/>
            <person name="Hansson B.S."/>
            <person name="Huguet E."/>
            <person name="Jermiin L.S."/>
            <person name="Lan Q."/>
            <person name="Lehman H.K."/>
            <person name="Lorenzen M."/>
            <person name="Merzendorfer H."/>
            <person name="Michalopoulos I."/>
            <person name="Morton D.B."/>
            <person name="Muthukrishnan S."/>
            <person name="Oakeshott J.G."/>
            <person name="Palmer W."/>
            <person name="Park Y."/>
            <person name="Passarelli A.L."/>
            <person name="Rozas J."/>
            <person name="Schwartz L.M."/>
            <person name="Smith W."/>
            <person name="Southgate A."/>
            <person name="Vilcinskas A."/>
            <person name="Vogt R."/>
            <person name="Wang P."/>
            <person name="Werren J."/>
            <person name="Yu X.Q."/>
            <person name="Zhou J.J."/>
            <person name="Brown S.J."/>
            <person name="Scherer S.E."/>
            <person name="Richards S."/>
            <person name="Blissard G.W."/>
        </authorList>
    </citation>
    <scope>NUCLEOTIDE SEQUENCE</scope>
</reference>
<feature type="domain" description="TANK-binding kinase 1 coiled-coil" evidence="1">
    <location>
        <begin position="52"/>
        <end position="149"/>
    </location>
</feature>
<evidence type="ECO:0000313" key="2">
    <source>
        <dbReference type="EMBL" id="KAG6464069.1"/>
    </source>
</evidence>
<gene>
    <name evidence="2" type="ORF">O3G_MSEX014259</name>
</gene>
<proteinExistence type="predicted"/>
<keyword evidence="3" id="KW-1185">Reference proteome</keyword>
<dbReference type="Pfam" id="PF18394">
    <property type="entry name" value="TBK1_CCD1"/>
    <property type="match status" value="1"/>
</dbReference>
<dbReference type="EMBL" id="JH669086">
    <property type="protein sequence ID" value="KAG6464069.1"/>
    <property type="molecule type" value="Genomic_DNA"/>
</dbReference>
<dbReference type="InterPro" id="IPR041309">
    <property type="entry name" value="TBK1_CC1"/>
</dbReference>
<accession>A0A921ZUN2</accession>
<evidence type="ECO:0000259" key="1">
    <source>
        <dbReference type="Pfam" id="PF18394"/>
    </source>
</evidence>
<protein>
    <recommendedName>
        <fullName evidence="1">TANK-binding kinase 1 coiled-coil domain-containing protein</fullName>
    </recommendedName>
</protein>
<evidence type="ECO:0000313" key="3">
    <source>
        <dbReference type="Proteomes" id="UP000791440"/>
    </source>
</evidence>
<name>A0A921ZUN2_MANSE</name>
<reference evidence="2" key="2">
    <citation type="submission" date="2020-12" db="EMBL/GenBank/DDBJ databases">
        <authorList>
            <person name="Kanost M."/>
        </authorList>
    </citation>
    <scope>NUCLEOTIDE SEQUENCE</scope>
</reference>
<dbReference type="AlphaFoldDB" id="A0A921ZUN2"/>